<protein>
    <submittedName>
        <fullName evidence="1">Uncharacterized protein</fullName>
    </submittedName>
</protein>
<evidence type="ECO:0000313" key="2">
    <source>
        <dbReference type="Proteomes" id="UP000824533"/>
    </source>
</evidence>
<dbReference type="Proteomes" id="UP000824533">
    <property type="component" value="Linkage Group LG08"/>
</dbReference>
<evidence type="ECO:0000313" key="1">
    <source>
        <dbReference type="EMBL" id="KAJ0179167.1"/>
    </source>
</evidence>
<keyword evidence="2" id="KW-1185">Reference proteome</keyword>
<proteinExistence type="predicted"/>
<reference evidence="1 2" key="1">
    <citation type="journal article" date="2021" name="Front. Genet.">
        <title>Chromosome-Level Genome Assembly Reveals Significant Gene Expansion in the Toll and IMD Signaling Pathways of Dendrolimus kikuchii.</title>
        <authorList>
            <person name="Zhou J."/>
            <person name="Wu P."/>
            <person name="Xiong Z."/>
            <person name="Liu N."/>
            <person name="Zhao N."/>
            <person name="Ji M."/>
            <person name="Qiu Y."/>
            <person name="Yang B."/>
        </authorList>
    </citation>
    <scope>NUCLEOTIDE SEQUENCE [LARGE SCALE GENOMIC DNA]</scope>
    <source>
        <strain evidence="1">Ann1</strain>
    </source>
</reference>
<organism evidence="1 2">
    <name type="scientific">Dendrolimus kikuchii</name>
    <dbReference type="NCBI Taxonomy" id="765133"/>
    <lineage>
        <taxon>Eukaryota</taxon>
        <taxon>Metazoa</taxon>
        <taxon>Ecdysozoa</taxon>
        <taxon>Arthropoda</taxon>
        <taxon>Hexapoda</taxon>
        <taxon>Insecta</taxon>
        <taxon>Pterygota</taxon>
        <taxon>Neoptera</taxon>
        <taxon>Endopterygota</taxon>
        <taxon>Lepidoptera</taxon>
        <taxon>Glossata</taxon>
        <taxon>Ditrysia</taxon>
        <taxon>Bombycoidea</taxon>
        <taxon>Lasiocampidae</taxon>
        <taxon>Dendrolimus</taxon>
    </lineage>
</organism>
<gene>
    <name evidence="1" type="ORF">K1T71_004879</name>
</gene>
<accession>A0ACC1D705</accession>
<sequence>MARHRKTLALIIICLPILATVITAFRLRDLPKSHDVKKQKCESCEVNSDHTVHSVNVGSDKQLHEGPERDKHKIEKSYQYESSSDDDDDDDDDDDFIKFQFGFRKEIPKENKVELKSSPVDKVSTTNVKTKTRTSSDENDDDEDDDDQKEKLSSIIKKSSTLNTQKPDSKLKLNVKSSKVIFRERSSEQKDESNLNDDGDVSDDDDDYENKVISFKTHLKDETSKKVDSKLKYSKVNEKTSRSDVKQGNNENEEDDDEDDDNDEKLVLTTQKKNIKLNSHKKDSKDAELEQNIEGDDNKLNKLKKLDDSKVKVDKTKIETKPKEPIVDTKSKDPIKSIEEILKFLTEDESEEDDSNIRQQSRTHIFPIRKSSKDKKQETVKKSEKKDTKDTKKIEKKSDATPKLADMKKVEPVKKETKTIETKDKLVEKKPEAKKTDKTIDKEKSKTPLNLVREEKKDLPVGIKSPKESEKKQKESDKEPAKSKTTQNKVEKEKKQADNKSDKKATIEKVKDDKLKEDPVIAQIQKETKVEFDKKRFTKEHGQRDKSSKEKLSDSEEASSKTESHLKHVTDALQRKNLLKSEFEDFYAFFPTFAPNYSRIHNPECRRHGQIVLRQLRGTKLWALNMLDATAKIPSGVLQGNGIQLGDFDQCLASRARVQLDTGSVVKVQGKYCLARIDVKAEHPELEAPVHLAQAKNLLRGRIDDPGHFVPRFSTLNWGVCVPSPCNPEDVEMVLKDAVKHYQHTSGVAVRVKVDEQDCQVEKGGKWWEDWLEIPTLVTLSFYGVIILLVFAATVQDFVARREPNGEKEGAKDHQEKLDVKEEHRKHSDGFLAAFSLYRTVQKLLAPGMRDEIACIHGVRGIATIALLVAHKFLPVAAMPYTNRLKITEMVSSPVWSWCRAGWMFTDCFLLLSGTLTAYRIATNNESGALKRLLSRYLRLTPALLAVVLFYAYVWDNITTGPMWGTWVTKNAQICKDGWWWNLLYVQNYFGFENMCAPQTHQLALDMQLTVIGGMLVWAVQTKQGFFRLLLPGLHIYAAYSRYTTVRDHRLTLLAYHGVSVSQLYRTARLSYSSTLHRSTPYLIGLGLGLILVKPKNHGKFILTLGWVVSILLWSLVWWAGWDAGSLQYHYSATFAAQYAALAPLASAIAVAWVIYAVNNGSCGLLSQVLCCRPLVFISRLSYAVYLCQFIIFITNVATVKTSSEFTLMSLIDFKEISSIILASVVLTLTFITPMQSIHKLLFFESKEKRSPSNPEIKDKLKLEPIIEQPILKREDKVEPQIRRQPLLAHREVLEEIPEVEVEYEIQREKEGLDEILEEEEGDYENDSQNTLDDDLEIIEEEGGEDEAWDEREYERRPISREDDRDLDEWEWTANGNGRNGAQYLRYAR</sequence>
<name>A0ACC1D705_9NEOP</name>
<comment type="caution">
    <text evidence="1">The sequence shown here is derived from an EMBL/GenBank/DDBJ whole genome shotgun (WGS) entry which is preliminary data.</text>
</comment>
<dbReference type="EMBL" id="CM034394">
    <property type="protein sequence ID" value="KAJ0179167.1"/>
    <property type="molecule type" value="Genomic_DNA"/>
</dbReference>